<comment type="caution">
    <text evidence="1">The sequence shown here is derived from an EMBL/GenBank/DDBJ whole genome shotgun (WGS) entry which is preliminary data.</text>
</comment>
<evidence type="ECO:0000313" key="2">
    <source>
        <dbReference type="Proteomes" id="UP000033618"/>
    </source>
</evidence>
<evidence type="ECO:0000313" key="1">
    <source>
        <dbReference type="EMBL" id="KKB63714.1"/>
    </source>
</evidence>
<dbReference type="InterPro" id="IPR007488">
    <property type="entry name" value="DUF535"/>
</dbReference>
<gene>
    <name evidence="1" type="ORF">WM40_10385</name>
</gene>
<organism evidence="1 2">
    <name type="scientific">Robbsia andropogonis</name>
    <dbReference type="NCBI Taxonomy" id="28092"/>
    <lineage>
        <taxon>Bacteria</taxon>
        <taxon>Pseudomonadati</taxon>
        <taxon>Pseudomonadota</taxon>
        <taxon>Betaproteobacteria</taxon>
        <taxon>Burkholderiales</taxon>
        <taxon>Burkholderiaceae</taxon>
        <taxon>Robbsia</taxon>
    </lineage>
</organism>
<dbReference type="PATRIC" id="fig|28092.6.peg.2452"/>
<keyword evidence="2" id="KW-1185">Reference proteome</keyword>
<dbReference type="EMBL" id="LAQU01000008">
    <property type="protein sequence ID" value="KKB63714.1"/>
    <property type="molecule type" value="Genomic_DNA"/>
</dbReference>
<reference evidence="1 2" key="1">
    <citation type="submission" date="2015-03" db="EMBL/GenBank/DDBJ databases">
        <title>Draft Genome Sequence of Burkholderia andropogonis type strain ICMP2807, isolated from Sorghum bicolor.</title>
        <authorList>
            <person name="Lopes-Santos L."/>
            <person name="Castro D.B."/>
            <person name="Ottoboni L.M."/>
            <person name="Park D."/>
            <person name="Weirc B.S."/>
            <person name="Destefano S.A."/>
        </authorList>
    </citation>
    <scope>NUCLEOTIDE SEQUENCE [LARGE SCALE GENOMIC DNA]</scope>
    <source>
        <strain evidence="1 2">ICMP2807</strain>
    </source>
</reference>
<dbReference type="PANTHER" id="PTHR38785">
    <property type="entry name" value="HOMOLOG OF VIRK"/>
    <property type="match status" value="1"/>
</dbReference>
<dbReference type="RefSeq" id="WP_024903853.1">
    <property type="nucleotide sequence ID" value="NZ_CADFGU010000011.1"/>
</dbReference>
<proteinExistence type="predicted"/>
<name>A0A0F5K1G8_9BURK</name>
<dbReference type="STRING" id="28092.WM40_10385"/>
<dbReference type="Pfam" id="PF04393">
    <property type="entry name" value="DUF535"/>
    <property type="match status" value="1"/>
</dbReference>
<dbReference type="GO" id="GO:0006974">
    <property type="term" value="P:DNA damage response"/>
    <property type="evidence" value="ECO:0007669"/>
    <property type="project" value="TreeGrafter"/>
</dbReference>
<sequence>MLARLLNSPRKLVKRTRQLLHFVSHRAEHAEYLHVIRMARQAGVASDDKLIDLKYLGVYLSEFMNTEARRQILMHHYGFLTRKITDPRLGARWTTGATLWERRDEALGHAFNIVVEQSALSPMEGESQLRFTMGDLTLCTLTFSFLRGRDINLPHGEVIFIGGVQGGVDCREQIRMAAKSNGEIVPNAMLLVASKALAQAMGIGYIVGVSSDGQAAMGYAGEKISLNYDAMWQEAGAIHTDNGYFVVVPGALEKPLDAIRSKHRTRTLRKRQLKTEINAEIQKRVRELFGLQDESPWNNHPIASTTPTQPLRQ</sequence>
<evidence type="ECO:0008006" key="3">
    <source>
        <dbReference type="Google" id="ProtNLM"/>
    </source>
</evidence>
<protein>
    <recommendedName>
        <fullName evidence="3">DUF535 domain-containing protein</fullName>
    </recommendedName>
</protein>
<accession>A0A0F5K1G8</accession>
<dbReference type="AlphaFoldDB" id="A0A0F5K1G8"/>
<dbReference type="Proteomes" id="UP000033618">
    <property type="component" value="Unassembled WGS sequence"/>
</dbReference>
<dbReference type="PANTHER" id="PTHR38785:SF1">
    <property type="entry name" value="HOMOLOG OF VIRK"/>
    <property type="match status" value="1"/>
</dbReference>
<dbReference type="OrthoDB" id="1238765at2"/>